<evidence type="ECO:0000313" key="3">
    <source>
        <dbReference type="Proteomes" id="UP000612899"/>
    </source>
</evidence>
<feature type="transmembrane region" description="Helical" evidence="1">
    <location>
        <begin position="137"/>
        <end position="165"/>
    </location>
</feature>
<feature type="transmembrane region" description="Helical" evidence="1">
    <location>
        <begin position="41"/>
        <end position="60"/>
    </location>
</feature>
<accession>A0A8J3Q234</accession>
<protein>
    <recommendedName>
        <fullName evidence="4">PH domain-containing protein</fullName>
    </recommendedName>
</protein>
<evidence type="ECO:0000256" key="1">
    <source>
        <dbReference type="SAM" id="Phobius"/>
    </source>
</evidence>
<name>A0A8J3Q234_9ACTN</name>
<keyword evidence="3" id="KW-1185">Reference proteome</keyword>
<keyword evidence="1" id="KW-0472">Membrane</keyword>
<gene>
    <name evidence="2" type="ORF">Rhe02_02860</name>
</gene>
<organism evidence="2 3">
    <name type="scientific">Rhizocola hellebori</name>
    <dbReference type="NCBI Taxonomy" id="1392758"/>
    <lineage>
        <taxon>Bacteria</taxon>
        <taxon>Bacillati</taxon>
        <taxon>Actinomycetota</taxon>
        <taxon>Actinomycetes</taxon>
        <taxon>Micromonosporales</taxon>
        <taxon>Micromonosporaceae</taxon>
        <taxon>Rhizocola</taxon>
    </lineage>
</organism>
<reference evidence="2" key="1">
    <citation type="submission" date="2021-01" db="EMBL/GenBank/DDBJ databases">
        <title>Whole genome shotgun sequence of Rhizocola hellebori NBRC 109834.</title>
        <authorList>
            <person name="Komaki H."/>
            <person name="Tamura T."/>
        </authorList>
    </citation>
    <scope>NUCLEOTIDE SEQUENCE</scope>
    <source>
        <strain evidence="2">NBRC 109834</strain>
    </source>
</reference>
<proteinExistence type="predicted"/>
<dbReference type="AlphaFoldDB" id="A0A8J3Q234"/>
<dbReference type="Proteomes" id="UP000612899">
    <property type="component" value="Unassembled WGS sequence"/>
</dbReference>
<evidence type="ECO:0008006" key="4">
    <source>
        <dbReference type="Google" id="ProtNLM"/>
    </source>
</evidence>
<feature type="transmembrane region" description="Helical" evidence="1">
    <location>
        <begin position="14"/>
        <end position="35"/>
    </location>
</feature>
<feature type="transmembrane region" description="Helical" evidence="1">
    <location>
        <begin position="102"/>
        <end position="125"/>
    </location>
</feature>
<evidence type="ECO:0000313" key="2">
    <source>
        <dbReference type="EMBL" id="GIH02219.1"/>
    </source>
</evidence>
<sequence>MADVTKAADRGPSLVGNLVFGVILFSTAGCVWGVVLGEGGVAGSVARGALLGLLVGPVWYAEARRARRYRASFDPSDRSLRRPEPPAQEWQWVPARRYRFPVWLRAFAVVWVLAMSAMAVAAATAADAQGVVVVGGWVVMAVAAGAFAWHLLFTFTEVGVDALVVRKPPRRQTVKWAELAEVQWHRESQYDVLVFRAVDGREVKAAGVVVTATGLGEQRMLRLRDDVKNAWAAGTVEQQRHRLLAQLATALRSLPMT</sequence>
<comment type="caution">
    <text evidence="2">The sequence shown here is derived from an EMBL/GenBank/DDBJ whole genome shotgun (WGS) entry which is preliminary data.</text>
</comment>
<dbReference type="PROSITE" id="PS51257">
    <property type="entry name" value="PROKAR_LIPOPROTEIN"/>
    <property type="match status" value="1"/>
</dbReference>
<keyword evidence="1" id="KW-1133">Transmembrane helix</keyword>
<dbReference type="EMBL" id="BONY01000001">
    <property type="protein sequence ID" value="GIH02219.1"/>
    <property type="molecule type" value="Genomic_DNA"/>
</dbReference>
<keyword evidence="1" id="KW-0812">Transmembrane</keyword>